<dbReference type="GO" id="GO:0016491">
    <property type="term" value="F:oxidoreductase activity"/>
    <property type="evidence" value="ECO:0007669"/>
    <property type="project" value="UniProtKB-KW"/>
</dbReference>
<dbReference type="InterPro" id="IPR015424">
    <property type="entry name" value="PyrdxlP-dep_Trfase"/>
</dbReference>
<dbReference type="InterPro" id="IPR016454">
    <property type="entry name" value="Cysteine_dSase"/>
</dbReference>
<dbReference type="Gene3D" id="3.90.1150.10">
    <property type="entry name" value="Aspartate Aminotransferase, domain 1"/>
    <property type="match status" value="1"/>
</dbReference>
<dbReference type="Proteomes" id="UP000220509">
    <property type="component" value="Unassembled WGS sequence"/>
</dbReference>
<comment type="cofactor">
    <cofactor evidence="1 7">
        <name>pyridoxal 5'-phosphate</name>
        <dbReference type="ChEBI" id="CHEBI:597326"/>
    </cofactor>
</comment>
<proteinExistence type="inferred from homology"/>
<dbReference type="InterPro" id="IPR020578">
    <property type="entry name" value="Aminotrans_V_PyrdxlP_BS"/>
</dbReference>
<dbReference type="PANTHER" id="PTHR43586">
    <property type="entry name" value="CYSTEINE DESULFURASE"/>
    <property type="match status" value="1"/>
</dbReference>
<gene>
    <name evidence="9" type="ORF">BBA70_01495</name>
</gene>
<dbReference type="EC" id="2.8.1.7" evidence="3"/>
<dbReference type="InterPro" id="IPR015422">
    <property type="entry name" value="PyrdxlP-dep_Trfase_small"/>
</dbReference>
<protein>
    <recommendedName>
        <fullName evidence="3">cysteine desulfurase</fullName>
        <ecNumber evidence="3">2.8.1.7</ecNumber>
    </recommendedName>
</protein>
<dbReference type="InterPro" id="IPR015421">
    <property type="entry name" value="PyrdxlP-dep_Trfase_major"/>
</dbReference>
<keyword evidence="5" id="KW-0663">Pyridoxal phosphate</keyword>
<keyword evidence="9" id="KW-0032">Aminotransferase</keyword>
<name>A0ABX4K0J7_9MOLU</name>
<dbReference type="InterPro" id="IPR010970">
    <property type="entry name" value="Cys_dSase_SufS"/>
</dbReference>
<feature type="domain" description="Aminotransferase class V" evidence="8">
    <location>
        <begin position="20"/>
        <end position="384"/>
    </location>
</feature>
<evidence type="ECO:0000313" key="10">
    <source>
        <dbReference type="Proteomes" id="UP000220509"/>
    </source>
</evidence>
<evidence type="ECO:0000256" key="3">
    <source>
        <dbReference type="ARBA" id="ARBA00012239"/>
    </source>
</evidence>
<keyword evidence="4" id="KW-0808">Transferase</keyword>
<dbReference type="Pfam" id="PF00266">
    <property type="entry name" value="Aminotran_5"/>
    <property type="match status" value="1"/>
</dbReference>
<evidence type="ECO:0000313" key="9">
    <source>
        <dbReference type="EMBL" id="PEH36321.1"/>
    </source>
</evidence>
<comment type="similarity">
    <text evidence="2">Belongs to the class-V pyridoxal-phosphate-dependent aminotransferase family. Csd subfamily.</text>
</comment>
<dbReference type="PROSITE" id="PS00595">
    <property type="entry name" value="AA_TRANSFER_CLASS_5"/>
    <property type="match status" value="1"/>
</dbReference>
<evidence type="ECO:0000256" key="2">
    <source>
        <dbReference type="ARBA" id="ARBA00010447"/>
    </source>
</evidence>
<comment type="caution">
    <text evidence="9">The sequence shown here is derived from an EMBL/GenBank/DDBJ whole genome shotgun (WGS) entry which is preliminary data.</text>
</comment>
<reference evidence="9" key="1">
    <citation type="submission" date="2017-05" db="EMBL/GenBank/DDBJ databases">
        <title>Genome sequence of Ca. P. asteris strain NJAY.</title>
        <authorList>
            <person name="Lee I.-M."/>
            <person name="Gundersen-Rindal D."/>
            <person name="Sparks M."/>
        </authorList>
    </citation>
    <scope>NUCLEOTIDE SEQUENCE [LARGE SCALE GENOMIC DNA]</scope>
    <source>
        <strain evidence="9">NJAY</strain>
    </source>
</reference>
<dbReference type="Gene3D" id="3.40.640.10">
    <property type="entry name" value="Type I PLP-dependent aspartate aminotransferase-like (Major domain)"/>
    <property type="match status" value="1"/>
</dbReference>
<evidence type="ECO:0000256" key="5">
    <source>
        <dbReference type="ARBA" id="ARBA00022898"/>
    </source>
</evidence>
<dbReference type="GO" id="GO:0008483">
    <property type="term" value="F:transaminase activity"/>
    <property type="evidence" value="ECO:0007669"/>
    <property type="project" value="UniProtKB-KW"/>
</dbReference>
<dbReference type="RefSeq" id="WP_011412591.1">
    <property type="nucleotide sequence ID" value="NZ_MAPF01000042.1"/>
</dbReference>
<evidence type="ECO:0000256" key="7">
    <source>
        <dbReference type="RuleBase" id="RU004504"/>
    </source>
</evidence>
<sequence>MQNNPFRCLFPIFKTNPKLVYFDNAATSLKPQKVIDELTRFYNTNGLNTKSFGVLTNQNTLLINETRIKTANFINAKPEEIIFTKGTTDSLNILSQNLGETLQEGDEIITSELEHNSSVLPWIKQAKLKKAKLIFVPLNEQNQITVENFAKVLTSKTKIVVLTHVSNLLGYETPIKEITTLAHQKNILVILDAAQSSSHLPIDVKFLDVDFLAFSSHKLYGPFGIGILFGKNHLLEQLQPTLFGGVSIKEFSLKHFLLNEVPNKFESGTPNISGILAFKKALEFVEEIGFENIQKHEKKIYQNIMKELKQIPNITIYNPQNFSNIITFNFNQIHAHDAEVFLSQENIYVRTGRCCAFLATQKIKQTSIIRVSIGIHNNQEDVGILIKNLKKTQTFFSKFNINKSRH</sequence>
<dbReference type="SUPFAM" id="SSF53383">
    <property type="entry name" value="PLP-dependent transferases"/>
    <property type="match status" value="1"/>
</dbReference>
<keyword evidence="10" id="KW-1185">Reference proteome</keyword>
<dbReference type="CDD" id="cd06453">
    <property type="entry name" value="SufS_like"/>
    <property type="match status" value="1"/>
</dbReference>
<dbReference type="PANTHER" id="PTHR43586:SF8">
    <property type="entry name" value="CYSTEINE DESULFURASE 1, CHLOROPLASTIC"/>
    <property type="match status" value="1"/>
</dbReference>
<evidence type="ECO:0000256" key="1">
    <source>
        <dbReference type="ARBA" id="ARBA00001933"/>
    </source>
</evidence>
<evidence type="ECO:0000259" key="8">
    <source>
        <dbReference type="Pfam" id="PF00266"/>
    </source>
</evidence>
<dbReference type="PIRSF" id="PIRSF005572">
    <property type="entry name" value="NifS"/>
    <property type="match status" value="1"/>
</dbReference>
<comment type="catalytic activity">
    <reaction evidence="6">
        <text>(sulfur carrier)-H + L-cysteine = (sulfur carrier)-SH + L-alanine</text>
        <dbReference type="Rhea" id="RHEA:43892"/>
        <dbReference type="Rhea" id="RHEA-COMP:14737"/>
        <dbReference type="Rhea" id="RHEA-COMP:14739"/>
        <dbReference type="ChEBI" id="CHEBI:29917"/>
        <dbReference type="ChEBI" id="CHEBI:35235"/>
        <dbReference type="ChEBI" id="CHEBI:57972"/>
        <dbReference type="ChEBI" id="CHEBI:64428"/>
        <dbReference type="EC" id="2.8.1.7"/>
    </reaction>
</comment>
<evidence type="ECO:0000256" key="4">
    <source>
        <dbReference type="ARBA" id="ARBA00022679"/>
    </source>
</evidence>
<organism evidence="9 10">
    <name type="scientific">New Jersey aster yellows phytoplasma</name>
    <dbReference type="NCBI Taxonomy" id="270520"/>
    <lineage>
        <taxon>Bacteria</taxon>
        <taxon>Bacillati</taxon>
        <taxon>Mycoplasmatota</taxon>
        <taxon>Mollicutes</taxon>
        <taxon>Acholeplasmatales</taxon>
        <taxon>Acholeplasmataceae</taxon>
        <taxon>Candidatus Phytoplasma</taxon>
        <taxon>16SrI (Aster yellows group)</taxon>
    </lineage>
</organism>
<accession>A0ABX4K0J7</accession>
<evidence type="ECO:0000256" key="6">
    <source>
        <dbReference type="ARBA" id="ARBA00050776"/>
    </source>
</evidence>
<dbReference type="InterPro" id="IPR000192">
    <property type="entry name" value="Aminotrans_V_dom"/>
</dbReference>
<dbReference type="EMBL" id="MAPF01000042">
    <property type="protein sequence ID" value="PEH36321.1"/>
    <property type="molecule type" value="Genomic_DNA"/>
</dbReference>